<dbReference type="InterPro" id="IPR029039">
    <property type="entry name" value="Flavoprotein-like_sf"/>
</dbReference>
<dbReference type="InterPro" id="IPR008254">
    <property type="entry name" value="Flavodoxin/NO_synth"/>
</dbReference>
<feature type="domain" description="Flavodoxin-like" evidence="3">
    <location>
        <begin position="84"/>
        <end position="219"/>
    </location>
</feature>
<protein>
    <submittedName>
        <fullName evidence="5">NADPH-dependent diflavin oxidoreductase 1-like</fullName>
    </submittedName>
</protein>
<evidence type="ECO:0000313" key="4">
    <source>
        <dbReference type="Proteomes" id="UP000694871"/>
    </source>
</evidence>
<evidence type="ECO:0000313" key="5">
    <source>
        <dbReference type="RefSeq" id="XP_015272260.1"/>
    </source>
</evidence>
<proteinExistence type="predicted"/>
<dbReference type="RefSeq" id="XP_015272260.1">
    <property type="nucleotide sequence ID" value="XM_015416774.1"/>
</dbReference>
<sequence length="219" mass="24030">MATAEAPHRHQLGRRRAAALTRLSSRLRTPASSGGAAQRADDSDWARGEEVGSGHHPSPLLYFDVTAQVTSSVLVSELIGRGAYTFASWSQLGLTLSLVAYTAERIGREAKRRHFQCKVEALDSYSMANLIHETLVVFVCATTGQGDPPDNMKNFWRFLFRKSLPATSLCQMDYAVLGLGDSSYPKFNFIAKKLHKRLLQLGGNPIMPVALGDDQHDLG</sequence>
<dbReference type="PROSITE" id="PS50902">
    <property type="entry name" value="FLAVODOXIN_LIKE"/>
    <property type="match status" value="1"/>
</dbReference>
<organism evidence="4 5">
    <name type="scientific">Gekko japonicus</name>
    <name type="common">Schlegel's Japanese gecko</name>
    <dbReference type="NCBI Taxonomy" id="146911"/>
    <lineage>
        <taxon>Eukaryota</taxon>
        <taxon>Metazoa</taxon>
        <taxon>Chordata</taxon>
        <taxon>Craniata</taxon>
        <taxon>Vertebrata</taxon>
        <taxon>Euteleostomi</taxon>
        <taxon>Lepidosauria</taxon>
        <taxon>Squamata</taxon>
        <taxon>Bifurcata</taxon>
        <taxon>Gekkota</taxon>
        <taxon>Gekkonidae</taxon>
        <taxon>Gekkoninae</taxon>
        <taxon>Gekko</taxon>
    </lineage>
</organism>
<keyword evidence="4" id="KW-1185">Reference proteome</keyword>
<dbReference type="PANTHER" id="PTHR19384:SF10">
    <property type="entry name" value="NADPH-DEPENDENT DIFLAVIN OXIDOREDUCTASE 1"/>
    <property type="match status" value="1"/>
</dbReference>
<dbReference type="Proteomes" id="UP000694871">
    <property type="component" value="Unplaced"/>
</dbReference>
<dbReference type="PANTHER" id="PTHR19384">
    <property type="entry name" value="NITRIC OXIDE SYNTHASE-RELATED"/>
    <property type="match status" value="1"/>
</dbReference>
<evidence type="ECO:0000256" key="1">
    <source>
        <dbReference type="ARBA" id="ARBA00022630"/>
    </source>
</evidence>
<reference evidence="5" key="1">
    <citation type="submission" date="2025-08" db="UniProtKB">
        <authorList>
            <consortium name="RefSeq"/>
        </authorList>
    </citation>
    <scope>IDENTIFICATION</scope>
</reference>
<feature type="region of interest" description="Disordered" evidence="2">
    <location>
        <begin position="26"/>
        <end position="54"/>
    </location>
</feature>
<dbReference type="Gene3D" id="3.40.50.360">
    <property type="match status" value="1"/>
</dbReference>
<keyword evidence="1" id="KW-0285">Flavoprotein</keyword>
<feature type="compositionally biased region" description="Basic and acidic residues" evidence="2">
    <location>
        <begin position="39"/>
        <end position="53"/>
    </location>
</feature>
<dbReference type="PRINTS" id="PR00369">
    <property type="entry name" value="FLAVODOXIN"/>
</dbReference>
<name>A0ABM1KEX3_GEKJA</name>
<dbReference type="SUPFAM" id="SSF52218">
    <property type="entry name" value="Flavoproteins"/>
    <property type="match status" value="1"/>
</dbReference>
<evidence type="ECO:0000259" key="3">
    <source>
        <dbReference type="PROSITE" id="PS50902"/>
    </source>
</evidence>
<dbReference type="GeneID" id="107115149"/>
<evidence type="ECO:0000256" key="2">
    <source>
        <dbReference type="SAM" id="MobiDB-lite"/>
    </source>
</evidence>
<dbReference type="Pfam" id="PF00258">
    <property type="entry name" value="Flavodoxin_1"/>
    <property type="match status" value="1"/>
</dbReference>
<accession>A0ABM1KEX3</accession>
<gene>
    <name evidence="5" type="primary">LOC107115149</name>
</gene>
<dbReference type="InterPro" id="IPR001094">
    <property type="entry name" value="Flavdoxin-like"/>
</dbReference>